<reference evidence="1" key="1">
    <citation type="journal article" date="2020" name="Nature">
        <title>Giant virus diversity and host interactions through global metagenomics.</title>
        <authorList>
            <person name="Schulz F."/>
            <person name="Roux S."/>
            <person name="Paez-Espino D."/>
            <person name="Jungbluth S."/>
            <person name="Walsh D.A."/>
            <person name="Denef V.J."/>
            <person name="McMahon K.D."/>
            <person name="Konstantinidis K.T."/>
            <person name="Eloe-Fadrosh E.A."/>
            <person name="Kyrpides N.C."/>
            <person name="Woyke T."/>
        </authorList>
    </citation>
    <scope>NUCLEOTIDE SEQUENCE</scope>
    <source>
        <strain evidence="1">GVMAG-M-3300023174-104</strain>
    </source>
</reference>
<evidence type="ECO:0000313" key="1">
    <source>
        <dbReference type="EMBL" id="QHT10014.1"/>
    </source>
</evidence>
<dbReference type="AlphaFoldDB" id="A0A6C0D1N9"/>
<organism evidence="1">
    <name type="scientific">viral metagenome</name>
    <dbReference type="NCBI Taxonomy" id="1070528"/>
    <lineage>
        <taxon>unclassified sequences</taxon>
        <taxon>metagenomes</taxon>
        <taxon>organismal metagenomes</taxon>
    </lineage>
</organism>
<name>A0A6C0D1N9_9ZZZZ</name>
<sequence>MTSVYQYYLDVEEFVTNLVELPVISITGAPPSASIAARAPLYKVGSTTPIGTCSASFLCLNDGENVFVDISNFINIENGLIVSWFTPTTIQALELDQIIYAMITQAIVRVSTKIGNPNNFFSRTYSLTVTTNGPKIFFLFEYVPLLNA</sequence>
<dbReference type="EMBL" id="MN739518">
    <property type="protein sequence ID" value="QHT10014.1"/>
    <property type="molecule type" value="Genomic_DNA"/>
</dbReference>
<accession>A0A6C0D1N9</accession>
<proteinExistence type="predicted"/>
<protein>
    <submittedName>
        <fullName evidence="1">Uncharacterized protein</fullName>
    </submittedName>
</protein>